<protein>
    <submittedName>
        <fullName evidence="1">Uncharacterized protein</fullName>
    </submittedName>
</protein>
<evidence type="ECO:0000313" key="1">
    <source>
        <dbReference type="EMBL" id="EPX79346.1"/>
    </source>
</evidence>
<dbReference type="Proteomes" id="UP000015351">
    <property type="component" value="Unassembled WGS sequence"/>
</dbReference>
<dbReference type="STRING" id="1123360.thalar_02171"/>
<organism evidence="1 2">
    <name type="scientific">Litoreibacter arenae DSM 19593</name>
    <dbReference type="NCBI Taxonomy" id="1123360"/>
    <lineage>
        <taxon>Bacteria</taxon>
        <taxon>Pseudomonadati</taxon>
        <taxon>Pseudomonadota</taxon>
        <taxon>Alphaproteobacteria</taxon>
        <taxon>Rhodobacterales</taxon>
        <taxon>Roseobacteraceae</taxon>
        <taxon>Litoreibacter</taxon>
    </lineage>
</organism>
<accession>S9QD32</accession>
<dbReference type="HOGENOM" id="CLU_2601814_0_0_5"/>
<name>S9QD32_9RHOB</name>
<proteinExistence type="predicted"/>
<gene>
    <name evidence="1" type="ORF">thalar_02171</name>
</gene>
<sequence>MKKRNIISRDRAKDLLIEMYQEEETRIDVKAIGNRAEVAVGAFDGLWHDFGDVYPTVDELIEAVNEAYAADLELSNEEA</sequence>
<reference evidence="2" key="1">
    <citation type="journal article" date="2013" name="Stand. Genomic Sci.">
        <title>Genome sequence of the Litoreibacter arenae type strain (DSM 19593(T)), a member of the Roseobacter clade isolated from sea sand.</title>
        <authorList>
            <person name="Riedel T."/>
            <person name="Fiebig A."/>
            <person name="Petersen J."/>
            <person name="Gronow S."/>
            <person name="Kyrpides N.C."/>
            <person name="Goker M."/>
            <person name="Klenk H.P."/>
        </authorList>
    </citation>
    <scope>NUCLEOTIDE SEQUENCE [LARGE SCALE GENOMIC DNA]</scope>
    <source>
        <strain evidence="2">DSM 19593</strain>
    </source>
</reference>
<dbReference type="AlphaFoldDB" id="S9QD32"/>
<evidence type="ECO:0000313" key="2">
    <source>
        <dbReference type="Proteomes" id="UP000015351"/>
    </source>
</evidence>
<comment type="caution">
    <text evidence="1">The sequence shown here is derived from an EMBL/GenBank/DDBJ whole genome shotgun (WGS) entry which is preliminary data.</text>
</comment>
<dbReference type="EMBL" id="AONI01000010">
    <property type="protein sequence ID" value="EPX79346.1"/>
    <property type="molecule type" value="Genomic_DNA"/>
</dbReference>
<keyword evidence="2" id="KW-1185">Reference proteome</keyword>
<dbReference type="RefSeq" id="WP_021100726.1">
    <property type="nucleotide sequence ID" value="NZ_KE557306.1"/>
</dbReference>